<reference evidence="8" key="1">
    <citation type="submission" date="2022-03" db="EMBL/GenBank/DDBJ databases">
        <authorList>
            <person name="Martin C."/>
        </authorList>
    </citation>
    <scope>NUCLEOTIDE SEQUENCE</scope>
</reference>
<keyword evidence="5" id="KW-0539">Nucleus</keyword>
<dbReference type="Gene3D" id="3.30.450.20">
    <property type="entry name" value="PAS domain"/>
    <property type="match status" value="2"/>
</dbReference>
<dbReference type="GO" id="GO:0005667">
    <property type="term" value="C:transcription regulator complex"/>
    <property type="evidence" value="ECO:0007669"/>
    <property type="project" value="InterPro"/>
</dbReference>
<evidence type="ECO:0000313" key="9">
    <source>
        <dbReference type="Proteomes" id="UP000749559"/>
    </source>
</evidence>
<feature type="region of interest" description="Disordered" evidence="7">
    <location>
        <begin position="611"/>
        <end position="648"/>
    </location>
</feature>
<feature type="compositionally biased region" description="Low complexity" evidence="7">
    <location>
        <begin position="522"/>
        <end position="548"/>
    </location>
</feature>
<keyword evidence="4" id="KW-0804">Transcription</keyword>
<dbReference type="PANTHER" id="PTHR23042">
    <property type="entry name" value="CIRCADIAN PROTEIN CLOCK/ARNT/BMAL/PAS"/>
    <property type="match status" value="1"/>
</dbReference>
<comment type="caution">
    <text evidence="8">The sequence shown here is derived from an EMBL/GenBank/DDBJ whole genome shotgun (WGS) entry which is preliminary data.</text>
</comment>
<keyword evidence="2" id="KW-0805">Transcription regulation</keyword>
<dbReference type="SUPFAM" id="SSF55785">
    <property type="entry name" value="PYP-like sensor domain (PAS domain)"/>
    <property type="match status" value="2"/>
</dbReference>
<feature type="compositionally biased region" description="Low complexity" evidence="7">
    <location>
        <begin position="472"/>
        <end position="507"/>
    </location>
</feature>
<evidence type="ECO:0000256" key="5">
    <source>
        <dbReference type="ARBA" id="ARBA00023242"/>
    </source>
</evidence>
<dbReference type="GO" id="GO:0005634">
    <property type="term" value="C:nucleus"/>
    <property type="evidence" value="ECO:0007669"/>
    <property type="project" value="InterPro"/>
</dbReference>
<feature type="compositionally biased region" description="Polar residues" evidence="7">
    <location>
        <begin position="636"/>
        <end position="648"/>
    </location>
</feature>
<dbReference type="OrthoDB" id="7788762at2759"/>
<dbReference type="SUPFAM" id="SSF47459">
    <property type="entry name" value="HLH, helix-loop-helix DNA-binding domain"/>
    <property type="match status" value="1"/>
</dbReference>
<dbReference type="CDD" id="cd11391">
    <property type="entry name" value="bHLH_PAS"/>
    <property type="match status" value="1"/>
</dbReference>
<feature type="coiled-coil region" evidence="6">
    <location>
        <begin position="719"/>
        <end position="783"/>
    </location>
</feature>
<feature type="region of interest" description="Disordered" evidence="7">
    <location>
        <begin position="802"/>
        <end position="828"/>
    </location>
</feature>
<dbReference type="GO" id="GO:0003677">
    <property type="term" value="F:DNA binding"/>
    <property type="evidence" value="ECO:0007669"/>
    <property type="project" value="UniProtKB-KW"/>
</dbReference>
<dbReference type="InterPro" id="IPR001610">
    <property type="entry name" value="PAC"/>
</dbReference>
<proteinExistence type="predicted"/>
<feature type="region of interest" description="Disordered" evidence="7">
    <location>
        <begin position="662"/>
        <end position="704"/>
    </location>
</feature>
<accession>A0A8J1XLX3</accession>
<dbReference type="PROSITE" id="PS50112">
    <property type="entry name" value="PAS"/>
    <property type="match status" value="2"/>
</dbReference>
<protein>
    <submittedName>
        <fullName evidence="8">Uncharacterized protein</fullName>
    </submittedName>
</protein>
<feature type="compositionally biased region" description="Polar residues" evidence="7">
    <location>
        <begin position="689"/>
        <end position="703"/>
    </location>
</feature>
<dbReference type="PROSITE" id="PS50888">
    <property type="entry name" value="BHLH"/>
    <property type="match status" value="1"/>
</dbReference>
<dbReference type="Proteomes" id="UP000749559">
    <property type="component" value="Unassembled WGS sequence"/>
</dbReference>
<dbReference type="Pfam" id="PF14598">
    <property type="entry name" value="PAS_11"/>
    <property type="match status" value="1"/>
</dbReference>
<gene>
    <name evidence="8" type="ORF">OFUS_LOCUS4272</name>
</gene>
<keyword evidence="3" id="KW-0238">DNA-binding</keyword>
<dbReference type="EMBL" id="CAIIXF020000002">
    <property type="protein sequence ID" value="CAH1777206.1"/>
    <property type="molecule type" value="Genomic_DNA"/>
</dbReference>
<dbReference type="InterPro" id="IPR050933">
    <property type="entry name" value="Circadian_TF"/>
</dbReference>
<organism evidence="8 9">
    <name type="scientific">Owenia fusiformis</name>
    <name type="common">Polychaete worm</name>
    <dbReference type="NCBI Taxonomy" id="6347"/>
    <lineage>
        <taxon>Eukaryota</taxon>
        <taxon>Metazoa</taxon>
        <taxon>Spiralia</taxon>
        <taxon>Lophotrochozoa</taxon>
        <taxon>Annelida</taxon>
        <taxon>Polychaeta</taxon>
        <taxon>Sedentaria</taxon>
        <taxon>Canalipalpata</taxon>
        <taxon>Sabellida</taxon>
        <taxon>Oweniida</taxon>
        <taxon>Oweniidae</taxon>
        <taxon>Owenia</taxon>
    </lineage>
</organism>
<evidence type="ECO:0000256" key="4">
    <source>
        <dbReference type="ARBA" id="ARBA00023163"/>
    </source>
</evidence>
<dbReference type="InterPro" id="IPR036638">
    <property type="entry name" value="HLH_DNA-bd_sf"/>
</dbReference>
<feature type="region of interest" description="Disordered" evidence="7">
    <location>
        <begin position="15"/>
        <end position="50"/>
    </location>
</feature>
<dbReference type="SMART" id="SM00353">
    <property type="entry name" value="HLH"/>
    <property type="match status" value="1"/>
</dbReference>
<dbReference type="Gene3D" id="4.10.280.10">
    <property type="entry name" value="Helix-loop-helix DNA-binding domain"/>
    <property type="match status" value="1"/>
</dbReference>
<sequence length="1083" mass="120698">MDTQVDLGMIHAGEKRPMDYGNLSPTESGEGYGVSNSRKVEKKRSRNESEKLRRDKLNMYIGELAKMVPLVMTAQKKMDKSSILRLTVNYLKVHRELKGNKKDIDWKPPIISNDNLSELLLQSLNGFLLVTSRKGMVIYASEELTTSLGHNLADTVGNSVKKFVHQDDQKYFLKQLELPRDKYAINHESNRHRSFYCRMLNVVNRQQLGHYEPMHVVGHIRMMTSFDTDEAADMMDSCLIAVVRKVHKESIREISILEMSKNEWITQHNLEGKIFFSDHRTSPLTGYLPYESNGMLAYQFLKPEDVKWVIKRHHHLITTGETPFCYFRMYRKDRSFIWMQSNSHIVTDVWTGKPKFILSINVVLSDEDGVRNYEEQKREILALEEAAANLALENKQEAGPIADDGLNIKDQLDMNPGSVASSVESSLKYERDPFAMDEDNEPAFTADTRYMSPDDFLKSLSNMGPSFSSLSSMISGGNSNAASLSQSGSPMSPSPSSFAASVRSAPSMSVDSRASDSVFHTPEGSPSCSMSSPKHSTLSPSTNTPSLSDIHPHQTILPKTDGVSTKKNGAIPKTDSTLLVKLLSRPSVDSVSSNISDESILKGLEKTEITDKSMTVVGDEGMPPQPKRGKRPNYPTPETVTPGNSIPGNSLLVQSLLANNKQTQDSAVGSSTSTTVTTHKPPQHPTEPIIQTSHDSPRGNNTPKIDLEKRSAYIKFKMAQQLSSQHRTLKQSLEQQTEELQMLEQQMNSGVKEPEVMLQFEKLQQLEAQRNENEQALQQLKVEYVHQMKQLKVKQGLLPQNTDSGVNQLSSLPTQHNEPHTSSTNCTNIKPRRVLTPQRHFIPQHNTQTVENNSYSPRSASMKTIVTNTDSMTLTTKVALTPADTEMGESTHNDNSIVNNTPKVIKLYNGDLSSQNSNISARIHSDHVQSGNHIGNAPPGNHIVNNSPNHGGDISSMDHHGNIPFTAKHNTPVNTNTRLEGLTNGQHTFPNITKETFLRKLLEQNNKNDTVNTNVSQVAPQVTQVINNSPVMSQNSETSPVLTQEFGDASLEDLQDIIDSELLDAQIDLNADPNINYDFLNFV</sequence>
<dbReference type="SMART" id="SM00086">
    <property type="entry name" value="PAC"/>
    <property type="match status" value="1"/>
</dbReference>
<dbReference type="AlphaFoldDB" id="A0A8J1XLX3"/>
<keyword evidence="1" id="KW-0677">Repeat</keyword>
<evidence type="ECO:0000313" key="8">
    <source>
        <dbReference type="EMBL" id="CAH1777206.1"/>
    </source>
</evidence>
<feature type="region of interest" description="Disordered" evidence="7">
    <location>
        <begin position="472"/>
        <end position="571"/>
    </location>
</feature>
<dbReference type="PRINTS" id="PR00785">
    <property type="entry name" value="NCTRNSLOCATR"/>
</dbReference>
<dbReference type="SMART" id="SM00091">
    <property type="entry name" value="PAS"/>
    <property type="match status" value="2"/>
</dbReference>
<keyword evidence="6" id="KW-0175">Coiled coil</keyword>
<dbReference type="GO" id="GO:0003700">
    <property type="term" value="F:DNA-binding transcription factor activity"/>
    <property type="evidence" value="ECO:0007669"/>
    <property type="project" value="InterPro"/>
</dbReference>
<dbReference type="GO" id="GO:0005737">
    <property type="term" value="C:cytoplasm"/>
    <property type="evidence" value="ECO:0007669"/>
    <property type="project" value="InterPro"/>
</dbReference>
<dbReference type="GO" id="GO:0046983">
    <property type="term" value="F:protein dimerization activity"/>
    <property type="evidence" value="ECO:0007669"/>
    <property type="project" value="InterPro"/>
</dbReference>
<name>A0A8J1XLX3_OWEFU</name>
<evidence type="ECO:0000256" key="1">
    <source>
        <dbReference type="ARBA" id="ARBA00022737"/>
    </source>
</evidence>
<evidence type="ECO:0000256" key="3">
    <source>
        <dbReference type="ARBA" id="ARBA00023125"/>
    </source>
</evidence>
<evidence type="ECO:0000256" key="7">
    <source>
        <dbReference type="SAM" id="MobiDB-lite"/>
    </source>
</evidence>
<dbReference type="InterPro" id="IPR000014">
    <property type="entry name" value="PAS"/>
</dbReference>
<dbReference type="InterPro" id="IPR001067">
    <property type="entry name" value="Nuc_translocat"/>
</dbReference>
<dbReference type="InterPro" id="IPR011598">
    <property type="entry name" value="bHLH_dom"/>
</dbReference>
<dbReference type="InterPro" id="IPR035965">
    <property type="entry name" value="PAS-like_dom_sf"/>
</dbReference>
<evidence type="ECO:0000256" key="2">
    <source>
        <dbReference type="ARBA" id="ARBA00023015"/>
    </source>
</evidence>
<feature type="region of interest" description="Disordered" evidence="7">
    <location>
        <begin position="931"/>
        <end position="970"/>
    </location>
</feature>
<evidence type="ECO:0000256" key="6">
    <source>
        <dbReference type="SAM" id="Coils"/>
    </source>
</evidence>
<dbReference type="Pfam" id="PF00010">
    <property type="entry name" value="HLH"/>
    <property type="match status" value="1"/>
</dbReference>
<dbReference type="CDD" id="cd00130">
    <property type="entry name" value="PAS"/>
    <property type="match status" value="2"/>
</dbReference>
<keyword evidence="9" id="KW-1185">Reference proteome</keyword>